<sequence length="351" mass="39804">MYQNIEEFLQHQNSFRPIRYSYSEIKKITNGFKNKLGQGGYGSVYEGKLRSGSLAEVKMLGKSSGNGQDFINEVVTIGRIHHVNVKIMMFMKCANPVKSPLYMDTAPCINGTNSYVLIEANLSYVENLCRVELIAMYSVEFAKEKKSATSQAKVFPVPQKVYLTKSSPKSYHVMFRQLGCYSNSMHKYQKVAGASESMHSTLVVYIDDDCPFVFAFLVYRWLRRHLSMYDIIEEFLQSQNNFAPIRYSYSDIKKITNGFKEKLGQGGYGSVYKGKLRSGHLAAVKMLDKSSANGQDFINEVATIGRIHHVNVVRLIGFCAEGSKRALVYDMISCLMDHLTNMFYLDKGILL</sequence>
<feature type="binding site" evidence="11">
    <location>
        <position position="285"/>
    </location>
    <ligand>
        <name>ATP</name>
        <dbReference type="ChEBI" id="CHEBI:30616"/>
    </ligand>
</feature>
<evidence type="ECO:0000256" key="2">
    <source>
        <dbReference type="ARBA" id="ARBA00022527"/>
    </source>
</evidence>
<dbReference type="GO" id="GO:0016020">
    <property type="term" value="C:membrane"/>
    <property type="evidence" value="ECO:0007669"/>
    <property type="project" value="UniProtKB-SubCell"/>
</dbReference>
<evidence type="ECO:0000256" key="4">
    <source>
        <dbReference type="ARBA" id="ARBA00022692"/>
    </source>
</evidence>
<evidence type="ECO:0000256" key="1">
    <source>
        <dbReference type="ARBA" id="ARBA00004479"/>
    </source>
</evidence>
<dbReference type="PANTHER" id="PTHR27009">
    <property type="entry name" value="RUST RESISTANCE KINASE LR10-RELATED"/>
    <property type="match status" value="1"/>
</dbReference>
<keyword evidence="9" id="KW-0472">Membrane</keyword>
<dbReference type="InterPro" id="IPR001245">
    <property type="entry name" value="Ser-Thr/Tyr_kinase_cat_dom"/>
</dbReference>
<evidence type="ECO:0000256" key="3">
    <source>
        <dbReference type="ARBA" id="ARBA00022679"/>
    </source>
</evidence>
<reference evidence="13" key="1">
    <citation type="journal article" date="2020" name="bioRxiv">
        <title>Hybrid origin of Populus tomentosa Carr. identified through genome sequencing and phylogenomic analysis.</title>
        <authorList>
            <person name="An X."/>
            <person name="Gao K."/>
            <person name="Chen Z."/>
            <person name="Li J."/>
            <person name="Yang X."/>
            <person name="Yang X."/>
            <person name="Zhou J."/>
            <person name="Guo T."/>
            <person name="Zhao T."/>
            <person name="Huang S."/>
            <person name="Miao D."/>
            <person name="Khan W.U."/>
            <person name="Rao P."/>
            <person name="Ye M."/>
            <person name="Lei B."/>
            <person name="Liao W."/>
            <person name="Wang J."/>
            <person name="Ji L."/>
            <person name="Li Y."/>
            <person name="Guo B."/>
            <person name="Mustafa N.S."/>
            <person name="Li S."/>
            <person name="Yun Q."/>
            <person name="Keller S.R."/>
            <person name="Mao J."/>
            <person name="Zhang R."/>
            <person name="Strauss S.H."/>
        </authorList>
    </citation>
    <scope>NUCLEOTIDE SEQUENCE</scope>
    <source>
        <strain evidence="13">GM15</strain>
        <tissue evidence="13">Leaf</tissue>
    </source>
</reference>
<dbReference type="OrthoDB" id="1296215at2759"/>
<evidence type="ECO:0000256" key="7">
    <source>
        <dbReference type="ARBA" id="ARBA00022840"/>
    </source>
</evidence>
<feature type="domain" description="Protein kinase" evidence="12">
    <location>
        <begin position="257"/>
        <end position="351"/>
    </location>
</feature>
<dbReference type="AlphaFoldDB" id="A0A8X7YB67"/>
<keyword evidence="7 11" id="KW-0067">ATP-binding</keyword>
<evidence type="ECO:0000256" key="8">
    <source>
        <dbReference type="ARBA" id="ARBA00022989"/>
    </source>
</evidence>
<evidence type="ECO:0000256" key="6">
    <source>
        <dbReference type="ARBA" id="ARBA00022741"/>
    </source>
</evidence>
<comment type="caution">
    <text evidence="13">The sequence shown here is derived from an EMBL/GenBank/DDBJ whole genome shotgun (WGS) entry which is preliminary data.</text>
</comment>
<dbReference type="GO" id="GO:0004674">
    <property type="term" value="F:protein serine/threonine kinase activity"/>
    <property type="evidence" value="ECO:0007669"/>
    <property type="project" value="UniProtKB-KW"/>
</dbReference>
<protein>
    <recommendedName>
        <fullName evidence="12">Protein kinase domain-containing protein</fullName>
    </recommendedName>
</protein>
<dbReference type="InterPro" id="IPR017441">
    <property type="entry name" value="Protein_kinase_ATP_BS"/>
</dbReference>
<gene>
    <name evidence="13" type="ORF">POTOM_050105</name>
</gene>
<keyword evidence="5" id="KW-0732">Signal</keyword>
<keyword evidence="2" id="KW-0418">Kinase</keyword>
<dbReference type="Pfam" id="PF07714">
    <property type="entry name" value="PK_Tyr_Ser-Thr"/>
    <property type="match status" value="1"/>
</dbReference>
<dbReference type="PROSITE" id="PS50011">
    <property type="entry name" value="PROTEIN_KINASE_DOM"/>
    <property type="match status" value="1"/>
</dbReference>
<proteinExistence type="predicted"/>
<dbReference type="EMBL" id="JAAWWB010000030">
    <property type="protein sequence ID" value="KAG6745607.1"/>
    <property type="molecule type" value="Genomic_DNA"/>
</dbReference>
<evidence type="ECO:0000256" key="11">
    <source>
        <dbReference type="PROSITE-ProRule" id="PRU10141"/>
    </source>
</evidence>
<dbReference type="GO" id="GO:0005524">
    <property type="term" value="F:ATP binding"/>
    <property type="evidence" value="ECO:0007669"/>
    <property type="project" value="UniProtKB-UniRule"/>
</dbReference>
<keyword evidence="8" id="KW-1133">Transmembrane helix</keyword>
<dbReference type="Proteomes" id="UP000886885">
    <property type="component" value="Chromosome 15D"/>
</dbReference>
<dbReference type="InterPro" id="IPR045874">
    <property type="entry name" value="LRK10/LRL21-25-like"/>
</dbReference>
<name>A0A8X7YB67_POPTO</name>
<evidence type="ECO:0000313" key="13">
    <source>
        <dbReference type="EMBL" id="KAG6745607.1"/>
    </source>
</evidence>
<dbReference type="InterPro" id="IPR000719">
    <property type="entry name" value="Prot_kinase_dom"/>
</dbReference>
<keyword evidence="2" id="KW-0723">Serine/threonine-protein kinase</keyword>
<evidence type="ECO:0000313" key="14">
    <source>
        <dbReference type="Proteomes" id="UP000886885"/>
    </source>
</evidence>
<evidence type="ECO:0000256" key="9">
    <source>
        <dbReference type="ARBA" id="ARBA00023136"/>
    </source>
</evidence>
<keyword evidence="10" id="KW-0325">Glycoprotein</keyword>
<keyword evidence="14" id="KW-1185">Reference proteome</keyword>
<evidence type="ECO:0000256" key="5">
    <source>
        <dbReference type="ARBA" id="ARBA00022729"/>
    </source>
</evidence>
<comment type="subcellular location">
    <subcellularLocation>
        <location evidence="1">Membrane</location>
        <topology evidence="1">Single-pass type I membrane protein</topology>
    </subcellularLocation>
</comment>
<evidence type="ECO:0000256" key="10">
    <source>
        <dbReference type="ARBA" id="ARBA00023180"/>
    </source>
</evidence>
<keyword evidence="6 11" id="KW-0547">Nucleotide-binding</keyword>
<organism evidence="13 14">
    <name type="scientific">Populus tomentosa</name>
    <name type="common">Chinese white poplar</name>
    <dbReference type="NCBI Taxonomy" id="118781"/>
    <lineage>
        <taxon>Eukaryota</taxon>
        <taxon>Viridiplantae</taxon>
        <taxon>Streptophyta</taxon>
        <taxon>Embryophyta</taxon>
        <taxon>Tracheophyta</taxon>
        <taxon>Spermatophyta</taxon>
        <taxon>Magnoliopsida</taxon>
        <taxon>eudicotyledons</taxon>
        <taxon>Gunneridae</taxon>
        <taxon>Pentapetalae</taxon>
        <taxon>rosids</taxon>
        <taxon>fabids</taxon>
        <taxon>Malpighiales</taxon>
        <taxon>Salicaceae</taxon>
        <taxon>Saliceae</taxon>
        <taxon>Populus</taxon>
    </lineage>
</organism>
<keyword evidence="4" id="KW-0812">Transmembrane</keyword>
<dbReference type="PROSITE" id="PS00107">
    <property type="entry name" value="PROTEIN_KINASE_ATP"/>
    <property type="match status" value="1"/>
</dbReference>
<keyword evidence="3" id="KW-0808">Transferase</keyword>
<evidence type="ECO:0000259" key="12">
    <source>
        <dbReference type="PROSITE" id="PS50011"/>
    </source>
</evidence>
<accession>A0A8X7YB67</accession>
<dbReference type="FunFam" id="3.30.200.20:FF:000178">
    <property type="entry name" value="serine/threonine-protein kinase PBS1-like"/>
    <property type="match status" value="1"/>
</dbReference>